<protein>
    <submittedName>
        <fullName evidence="1">Uncharacterized protein</fullName>
    </submittedName>
</protein>
<gene>
    <name evidence="1" type="ORF">F2Q68_00038783</name>
</gene>
<organism evidence="1 2">
    <name type="scientific">Brassica cretica</name>
    <name type="common">Mustard</name>
    <dbReference type="NCBI Taxonomy" id="69181"/>
    <lineage>
        <taxon>Eukaryota</taxon>
        <taxon>Viridiplantae</taxon>
        <taxon>Streptophyta</taxon>
        <taxon>Embryophyta</taxon>
        <taxon>Tracheophyta</taxon>
        <taxon>Spermatophyta</taxon>
        <taxon>Magnoliopsida</taxon>
        <taxon>eudicotyledons</taxon>
        <taxon>Gunneridae</taxon>
        <taxon>Pentapetalae</taxon>
        <taxon>rosids</taxon>
        <taxon>malvids</taxon>
        <taxon>Brassicales</taxon>
        <taxon>Brassicaceae</taxon>
        <taxon>Brassiceae</taxon>
        <taxon>Brassica</taxon>
    </lineage>
</organism>
<dbReference type="AlphaFoldDB" id="A0A3N6QCH8"/>
<accession>A0A3N6QCH8</accession>
<sequence>MGRTEKSTIGLGYLGDPSSSQTVFVHGRSVEKNKTRSDLDDESYVAMSAPLEWLDAQKCSKTENGLHSFIGASRTTGTRDINLTTGTSLCGTSLGAHIICFELPWTYGRRTSCDSFGNTYGFAFGGKHINLFPTEETMDPVVPKEEYLSLGMSCEGVRDFRVWRFFSRAETDETFLGQVFTSYCKGSSERLFSKLNEMVLLRRGASNLSFENNAGKPMWRCWWWQIRKSTPKDMDIIAFPWILWHLWKARNGLAFERIHYSSVSVLAKAKDEAIVWLEINYPGAGEFQYSSISQSDLIP</sequence>
<reference evidence="1" key="1">
    <citation type="submission" date="2019-12" db="EMBL/GenBank/DDBJ databases">
        <title>Genome sequencing and annotation of Brassica cretica.</title>
        <authorList>
            <person name="Studholme D.J."/>
            <person name="Sarris P.F."/>
        </authorList>
    </citation>
    <scope>NUCLEOTIDE SEQUENCE</scope>
    <source>
        <strain evidence="1">PFS-001/15</strain>
        <tissue evidence="1">Leaf</tissue>
    </source>
</reference>
<proteinExistence type="predicted"/>
<dbReference type="EMBL" id="QGKW02000007">
    <property type="protein sequence ID" value="KAF2617816.1"/>
    <property type="molecule type" value="Genomic_DNA"/>
</dbReference>
<evidence type="ECO:0000313" key="2">
    <source>
        <dbReference type="Proteomes" id="UP000712281"/>
    </source>
</evidence>
<comment type="caution">
    <text evidence="1">The sequence shown here is derived from an EMBL/GenBank/DDBJ whole genome shotgun (WGS) entry which is preliminary data.</text>
</comment>
<name>A0A3N6QCH8_BRACR</name>
<dbReference type="Proteomes" id="UP000712281">
    <property type="component" value="Unassembled WGS sequence"/>
</dbReference>
<evidence type="ECO:0000313" key="1">
    <source>
        <dbReference type="EMBL" id="KAF2617816.1"/>
    </source>
</evidence>